<accession>A0A834TEZ8</accession>
<dbReference type="AlphaFoldDB" id="A0A834TEZ8"/>
<dbReference type="EMBL" id="JAAIUW010000008">
    <property type="protein sequence ID" value="KAF7819871.1"/>
    <property type="molecule type" value="Genomic_DNA"/>
</dbReference>
<comment type="caution">
    <text evidence="1">The sequence shown here is derived from an EMBL/GenBank/DDBJ whole genome shotgun (WGS) entry which is preliminary data.</text>
</comment>
<protein>
    <submittedName>
        <fullName evidence="1">Uncharacterized protein</fullName>
    </submittedName>
</protein>
<sequence>MGGLKKMDRVAPTACIWQNLNVKGNRMHEMAALTTPHPLPIGLKGAPYIPLT</sequence>
<evidence type="ECO:0000313" key="1">
    <source>
        <dbReference type="EMBL" id="KAF7819871.1"/>
    </source>
</evidence>
<proteinExistence type="predicted"/>
<reference evidence="1" key="1">
    <citation type="submission" date="2020-09" db="EMBL/GenBank/DDBJ databases">
        <title>Genome-Enabled Discovery of Anthraquinone Biosynthesis in Senna tora.</title>
        <authorList>
            <person name="Kang S.-H."/>
            <person name="Pandey R.P."/>
            <person name="Lee C.-M."/>
            <person name="Sim J.-S."/>
            <person name="Jeong J.-T."/>
            <person name="Choi B.-S."/>
            <person name="Jung M."/>
            <person name="Ginzburg D."/>
            <person name="Zhao K."/>
            <person name="Won S.Y."/>
            <person name="Oh T.-J."/>
            <person name="Yu Y."/>
            <person name="Kim N.-H."/>
            <person name="Lee O.R."/>
            <person name="Lee T.-H."/>
            <person name="Bashyal P."/>
            <person name="Kim T.-S."/>
            <person name="Lee W.-H."/>
            <person name="Kawkins C."/>
            <person name="Kim C.-K."/>
            <person name="Kim J.S."/>
            <person name="Ahn B.O."/>
            <person name="Rhee S.Y."/>
            <person name="Sohng J.K."/>
        </authorList>
    </citation>
    <scope>NUCLEOTIDE SEQUENCE</scope>
    <source>
        <tissue evidence="1">Leaf</tissue>
    </source>
</reference>
<name>A0A834TEZ8_9FABA</name>
<dbReference type="Proteomes" id="UP000634136">
    <property type="component" value="Unassembled WGS sequence"/>
</dbReference>
<keyword evidence="2" id="KW-1185">Reference proteome</keyword>
<organism evidence="1 2">
    <name type="scientific">Senna tora</name>
    <dbReference type="NCBI Taxonomy" id="362788"/>
    <lineage>
        <taxon>Eukaryota</taxon>
        <taxon>Viridiplantae</taxon>
        <taxon>Streptophyta</taxon>
        <taxon>Embryophyta</taxon>
        <taxon>Tracheophyta</taxon>
        <taxon>Spermatophyta</taxon>
        <taxon>Magnoliopsida</taxon>
        <taxon>eudicotyledons</taxon>
        <taxon>Gunneridae</taxon>
        <taxon>Pentapetalae</taxon>
        <taxon>rosids</taxon>
        <taxon>fabids</taxon>
        <taxon>Fabales</taxon>
        <taxon>Fabaceae</taxon>
        <taxon>Caesalpinioideae</taxon>
        <taxon>Cassia clade</taxon>
        <taxon>Senna</taxon>
    </lineage>
</organism>
<evidence type="ECO:0000313" key="2">
    <source>
        <dbReference type="Proteomes" id="UP000634136"/>
    </source>
</evidence>
<gene>
    <name evidence="1" type="ORF">G2W53_025326</name>
</gene>